<organism evidence="2 3">
    <name type="scientific">Populus deltoides</name>
    <name type="common">Eastern poplar</name>
    <name type="synonym">Eastern cottonwood</name>
    <dbReference type="NCBI Taxonomy" id="3696"/>
    <lineage>
        <taxon>Eukaryota</taxon>
        <taxon>Viridiplantae</taxon>
        <taxon>Streptophyta</taxon>
        <taxon>Embryophyta</taxon>
        <taxon>Tracheophyta</taxon>
        <taxon>Spermatophyta</taxon>
        <taxon>Magnoliopsida</taxon>
        <taxon>eudicotyledons</taxon>
        <taxon>Gunneridae</taxon>
        <taxon>Pentapetalae</taxon>
        <taxon>rosids</taxon>
        <taxon>fabids</taxon>
        <taxon>Malpighiales</taxon>
        <taxon>Salicaceae</taxon>
        <taxon>Saliceae</taxon>
        <taxon>Populus</taxon>
    </lineage>
</organism>
<dbReference type="AlphaFoldDB" id="A0A8T2XX98"/>
<keyword evidence="1" id="KW-0472">Membrane</keyword>
<feature type="transmembrane region" description="Helical" evidence="1">
    <location>
        <begin position="20"/>
        <end position="40"/>
    </location>
</feature>
<sequence length="129" mass="13854">MHCHSHDPRGNVSFFGDIEAVIGAFGCIPLDIILSMATIAPPVKGKMFKGMCVCCAVIVSTYFSVGIISGYWASGNQAQPTILTTFMGDGRPLLPTVNQLLHSYAIGCYHSSTSFSRPPLAELHSVYTI</sequence>
<gene>
    <name evidence="2" type="ORF">H0E87_019913</name>
</gene>
<dbReference type="Proteomes" id="UP000807159">
    <property type="component" value="Chromosome 10"/>
</dbReference>
<keyword evidence="1" id="KW-1133">Transmembrane helix</keyword>
<keyword evidence="3" id="KW-1185">Reference proteome</keyword>
<evidence type="ECO:0008006" key="4">
    <source>
        <dbReference type="Google" id="ProtNLM"/>
    </source>
</evidence>
<comment type="caution">
    <text evidence="2">The sequence shown here is derived from an EMBL/GenBank/DDBJ whole genome shotgun (WGS) entry which is preliminary data.</text>
</comment>
<evidence type="ECO:0000313" key="3">
    <source>
        <dbReference type="Proteomes" id="UP000807159"/>
    </source>
</evidence>
<evidence type="ECO:0000313" key="2">
    <source>
        <dbReference type="EMBL" id="KAH8497421.1"/>
    </source>
</evidence>
<feature type="transmembrane region" description="Helical" evidence="1">
    <location>
        <begin position="52"/>
        <end position="73"/>
    </location>
</feature>
<protein>
    <recommendedName>
        <fullName evidence="4">Amino acid transporter transmembrane domain-containing protein</fullName>
    </recommendedName>
</protein>
<proteinExistence type="predicted"/>
<reference evidence="2" key="1">
    <citation type="journal article" date="2021" name="J. Hered.">
        <title>Genome Assembly of Salicaceae Populus deltoides (Eastern Cottonwood) I-69 Based on Nanopore Sequencing and Hi-C Technologies.</title>
        <authorList>
            <person name="Bai S."/>
            <person name="Wu H."/>
            <person name="Zhang J."/>
            <person name="Pan Z."/>
            <person name="Zhao W."/>
            <person name="Li Z."/>
            <person name="Tong C."/>
        </authorList>
    </citation>
    <scope>NUCLEOTIDE SEQUENCE</scope>
    <source>
        <tissue evidence="2">Leaf</tissue>
    </source>
</reference>
<dbReference type="EMBL" id="JACEGQ020000010">
    <property type="protein sequence ID" value="KAH8497421.1"/>
    <property type="molecule type" value="Genomic_DNA"/>
</dbReference>
<evidence type="ECO:0000256" key="1">
    <source>
        <dbReference type="SAM" id="Phobius"/>
    </source>
</evidence>
<accession>A0A8T2XX98</accession>
<name>A0A8T2XX98_POPDE</name>
<keyword evidence="1" id="KW-0812">Transmembrane</keyword>